<reference evidence="3 4" key="1">
    <citation type="submission" date="2022-10" db="EMBL/GenBank/DDBJ databases">
        <title>Chitinophaga nivalis PC15 sp. nov., isolated from Pyeongchang county, South Korea.</title>
        <authorList>
            <person name="Trinh H.N."/>
        </authorList>
    </citation>
    <scope>NUCLEOTIDE SEQUENCE [LARGE SCALE GENOMIC DNA]</scope>
    <source>
        <strain evidence="3 4">PC14</strain>
    </source>
</reference>
<sequence length="351" mass="39741">MKVVHIITGLGGGGAEKFVFNICRELINKGYSQKVIVLNDNQLDLLPLFTAAKIEVTPLNIRQQPFALISKALHFARLLRQEKNAVLHAHMFHSLVFACLIKLFHPGIKIVFTSHNFNIGSRLREVITFLLKPFRSTDILFSRKMHRKFYKDEANCRIIPNGIPTAEYDLNVKKEETYTFICVARLEKVKNQKAILVAANKLHKEGLPFKVWLVGQGDMSDELKQYAATNHLNDVIVFKGFSQEIPTLMNQANCFLLPSLWEGMPLSILEAAASGLPVVCTAVGSIPEFFSDELITYTAADDLYPVMKKVLEASSLYAEKGQVLKQYVREHFDIATTIQQHLDVYKQLAKY</sequence>
<evidence type="ECO:0000313" key="4">
    <source>
        <dbReference type="Proteomes" id="UP001207742"/>
    </source>
</evidence>
<proteinExistence type="predicted"/>
<feature type="domain" description="Glycosyl transferase family 1" evidence="1">
    <location>
        <begin position="172"/>
        <end position="294"/>
    </location>
</feature>
<dbReference type="PANTHER" id="PTHR12526">
    <property type="entry name" value="GLYCOSYLTRANSFERASE"/>
    <property type="match status" value="1"/>
</dbReference>
<evidence type="ECO:0000259" key="1">
    <source>
        <dbReference type="Pfam" id="PF00534"/>
    </source>
</evidence>
<dbReference type="Pfam" id="PF00534">
    <property type="entry name" value="Glycos_transf_1"/>
    <property type="match status" value="1"/>
</dbReference>
<gene>
    <name evidence="3" type="ORF">OL497_30345</name>
</gene>
<name>A0ABT3IWB8_9BACT</name>
<dbReference type="InterPro" id="IPR001296">
    <property type="entry name" value="Glyco_trans_1"/>
</dbReference>
<dbReference type="SUPFAM" id="SSF53756">
    <property type="entry name" value="UDP-Glycosyltransferase/glycogen phosphorylase"/>
    <property type="match status" value="1"/>
</dbReference>
<keyword evidence="4" id="KW-1185">Reference proteome</keyword>
<evidence type="ECO:0000313" key="3">
    <source>
        <dbReference type="EMBL" id="MCW3488234.1"/>
    </source>
</evidence>
<dbReference type="Gene3D" id="3.40.50.2000">
    <property type="entry name" value="Glycogen Phosphorylase B"/>
    <property type="match status" value="2"/>
</dbReference>
<organism evidence="3 4">
    <name type="scientific">Chitinophaga nivalis</name>
    <dbReference type="NCBI Taxonomy" id="2991709"/>
    <lineage>
        <taxon>Bacteria</taxon>
        <taxon>Pseudomonadati</taxon>
        <taxon>Bacteroidota</taxon>
        <taxon>Chitinophagia</taxon>
        <taxon>Chitinophagales</taxon>
        <taxon>Chitinophagaceae</taxon>
        <taxon>Chitinophaga</taxon>
    </lineage>
</organism>
<evidence type="ECO:0000259" key="2">
    <source>
        <dbReference type="Pfam" id="PF13439"/>
    </source>
</evidence>
<dbReference type="Proteomes" id="UP001207742">
    <property type="component" value="Unassembled WGS sequence"/>
</dbReference>
<dbReference type="InterPro" id="IPR028098">
    <property type="entry name" value="Glyco_trans_4-like_N"/>
</dbReference>
<dbReference type="Pfam" id="PF13439">
    <property type="entry name" value="Glyco_transf_4"/>
    <property type="match status" value="1"/>
</dbReference>
<dbReference type="PANTHER" id="PTHR12526:SF630">
    <property type="entry name" value="GLYCOSYLTRANSFERASE"/>
    <property type="match status" value="1"/>
</dbReference>
<feature type="domain" description="Glycosyltransferase subfamily 4-like N-terminal" evidence="2">
    <location>
        <begin position="13"/>
        <end position="166"/>
    </location>
</feature>
<dbReference type="CDD" id="cd03801">
    <property type="entry name" value="GT4_PimA-like"/>
    <property type="match status" value="1"/>
</dbReference>
<dbReference type="RefSeq" id="WP_264735038.1">
    <property type="nucleotide sequence ID" value="NZ_JAPDNR010000001.1"/>
</dbReference>
<comment type="caution">
    <text evidence="3">The sequence shown here is derived from an EMBL/GenBank/DDBJ whole genome shotgun (WGS) entry which is preliminary data.</text>
</comment>
<accession>A0ABT3IWB8</accession>
<protein>
    <submittedName>
        <fullName evidence="3">Glycosyltransferase family 4 protein</fullName>
    </submittedName>
</protein>
<dbReference type="EMBL" id="JAPDNS010000002">
    <property type="protein sequence ID" value="MCW3488234.1"/>
    <property type="molecule type" value="Genomic_DNA"/>
</dbReference>